<feature type="compositionally biased region" description="Low complexity" evidence="1">
    <location>
        <begin position="91"/>
        <end position="102"/>
    </location>
</feature>
<evidence type="ECO:0000256" key="2">
    <source>
        <dbReference type="SAM" id="SignalP"/>
    </source>
</evidence>
<evidence type="ECO:0000256" key="1">
    <source>
        <dbReference type="SAM" id="MobiDB-lite"/>
    </source>
</evidence>
<organism evidence="4 5">
    <name type="scientific">Malassezia nana</name>
    <dbReference type="NCBI Taxonomy" id="180528"/>
    <lineage>
        <taxon>Eukaryota</taxon>
        <taxon>Fungi</taxon>
        <taxon>Dikarya</taxon>
        <taxon>Basidiomycota</taxon>
        <taxon>Ustilaginomycotina</taxon>
        <taxon>Malasseziomycetes</taxon>
        <taxon>Malasseziales</taxon>
        <taxon>Malasseziaceae</taxon>
        <taxon>Malassezia</taxon>
    </lineage>
</organism>
<feature type="signal peptide" evidence="2">
    <location>
        <begin position="1"/>
        <end position="26"/>
    </location>
</feature>
<feature type="domain" description="CUE" evidence="3">
    <location>
        <begin position="37"/>
        <end position="79"/>
    </location>
</feature>
<gene>
    <name evidence="4" type="ORF">MNAN1_003271</name>
</gene>
<evidence type="ECO:0000313" key="5">
    <source>
        <dbReference type="Proteomes" id="UP001213623"/>
    </source>
</evidence>
<evidence type="ECO:0000259" key="3">
    <source>
        <dbReference type="PROSITE" id="PS51140"/>
    </source>
</evidence>
<proteinExistence type="predicted"/>
<dbReference type="SMART" id="SM00546">
    <property type="entry name" value="CUE"/>
    <property type="match status" value="1"/>
</dbReference>
<sequence length="172" mass="18873">MNDLVGVCFALFTLWVIARIIGGASSEVQSLGRNSEQMQQMVGVVKSMFPHVPEASIRYDLMVSGSAEVTCDKILQQGYLPPPPDGFPGTEEASAAPAEESSQTISTAEALEPAPPSNLISRYHLEERLTDSNPESHASSIKSVWHDNADDRQKSLQERKAQMILQARRYVT</sequence>
<reference evidence="4" key="1">
    <citation type="submission" date="2023-03" db="EMBL/GenBank/DDBJ databases">
        <title>Mating type loci evolution in Malassezia.</title>
        <authorList>
            <person name="Coelho M.A."/>
        </authorList>
    </citation>
    <scope>NUCLEOTIDE SEQUENCE</scope>
    <source>
        <strain evidence="4">CBS 9557</strain>
    </source>
</reference>
<dbReference type="AlphaFoldDB" id="A0AAF0EPG6"/>
<dbReference type="GO" id="GO:0043130">
    <property type="term" value="F:ubiquitin binding"/>
    <property type="evidence" value="ECO:0007669"/>
    <property type="project" value="InterPro"/>
</dbReference>
<dbReference type="EMBL" id="CP119897">
    <property type="protein sequence ID" value="WFD28263.1"/>
    <property type="molecule type" value="Genomic_DNA"/>
</dbReference>
<dbReference type="PROSITE" id="PS51140">
    <property type="entry name" value="CUE"/>
    <property type="match status" value="1"/>
</dbReference>
<feature type="compositionally biased region" description="Polar residues" evidence="1">
    <location>
        <begin position="131"/>
        <end position="142"/>
    </location>
</feature>
<dbReference type="CDD" id="cd14424">
    <property type="entry name" value="CUE_Cue1p_like"/>
    <property type="match status" value="1"/>
</dbReference>
<keyword evidence="5" id="KW-1185">Reference proteome</keyword>
<dbReference type="Proteomes" id="UP001213623">
    <property type="component" value="Chromosome 6"/>
</dbReference>
<protein>
    <recommendedName>
        <fullName evidence="3">CUE domain-containing protein</fullName>
    </recommendedName>
</protein>
<feature type="chain" id="PRO_5042203239" description="CUE domain-containing protein" evidence="2">
    <location>
        <begin position="27"/>
        <end position="172"/>
    </location>
</feature>
<dbReference type="Gene3D" id="1.10.8.10">
    <property type="entry name" value="DNA helicase RuvA subunit, C-terminal domain"/>
    <property type="match status" value="1"/>
</dbReference>
<keyword evidence="2" id="KW-0732">Signal</keyword>
<feature type="compositionally biased region" description="Basic and acidic residues" evidence="1">
    <location>
        <begin position="144"/>
        <end position="154"/>
    </location>
</feature>
<dbReference type="InterPro" id="IPR003892">
    <property type="entry name" value="CUE"/>
</dbReference>
<accession>A0AAF0EPG6</accession>
<dbReference type="Pfam" id="PF02845">
    <property type="entry name" value="CUE"/>
    <property type="match status" value="1"/>
</dbReference>
<feature type="region of interest" description="Disordered" evidence="1">
    <location>
        <begin position="80"/>
        <end position="154"/>
    </location>
</feature>
<name>A0AAF0EPG6_9BASI</name>
<evidence type="ECO:0000313" key="4">
    <source>
        <dbReference type="EMBL" id="WFD28263.1"/>
    </source>
</evidence>